<accession>A0A699ZSB2</accession>
<gene>
    <name evidence="2" type="ORF">HaLaN_18560</name>
</gene>
<comment type="caution">
    <text evidence="2">The sequence shown here is derived from an EMBL/GenBank/DDBJ whole genome shotgun (WGS) entry which is preliminary data.</text>
</comment>
<keyword evidence="3" id="KW-1185">Reference proteome</keyword>
<evidence type="ECO:0000256" key="1">
    <source>
        <dbReference type="SAM" id="MobiDB-lite"/>
    </source>
</evidence>
<protein>
    <submittedName>
        <fullName evidence="2">Uncharacterized protein</fullName>
    </submittedName>
</protein>
<evidence type="ECO:0000313" key="2">
    <source>
        <dbReference type="EMBL" id="GFH21288.1"/>
    </source>
</evidence>
<feature type="compositionally biased region" description="Basic and acidic residues" evidence="1">
    <location>
        <begin position="9"/>
        <end position="28"/>
    </location>
</feature>
<dbReference type="Proteomes" id="UP000485058">
    <property type="component" value="Unassembled WGS sequence"/>
</dbReference>
<sequence>MEALVMDKGAAENMHDFVGRQHGKSKEP</sequence>
<dbReference type="EMBL" id="BLLF01001799">
    <property type="protein sequence ID" value="GFH21288.1"/>
    <property type="molecule type" value="Genomic_DNA"/>
</dbReference>
<evidence type="ECO:0000313" key="3">
    <source>
        <dbReference type="Proteomes" id="UP000485058"/>
    </source>
</evidence>
<proteinExistence type="predicted"/>
<name>A0A699ZSB2_HAELA</name>
<reference evidence="2 3" key="1">
    <citation type="submission" date="2020-02" db="EMBL/GenBank/DDBJ databases">
        <title>Draft genome sequence of Haematococcus lacustris strain NIES-144.</title>
        <authorList>
            <person name="Morimoto D."/>
            <person name="Nakagawa S."/>
            <person name="Yoshida T."/>
            <person name="Sawayama S."/>
        </authorList>
    </citation>
    <scope>NUCLEOTIDE SEQUENCE [LARGE SCALE GENOMIC DNA]</scope>
    <source>
        <strain evidence="2 3">NIES-144</strain>
    </source>
</reference>
<feature type="region of interest" description="Disordered" evidence="1">
    <location>
        <begin position="1"/>
        <end position="28"/>
    </location>
</feature>
<organism evidence="2 3">
    <name type="scientific">Haematococcus lacustris</name>
    <name type="common">Green alga</name>
    <name type="synonym">Haematococcus pluvialis</name>
    <dbReference type="NCBI Taxonomy" id="44745"/>
    <lineage>
        <taxon>Eukaryota</taxon>
        <taxon>Viridiplantae</taxon>
        <taxon>Chlorophyta</taxon>
        <taxon>core chlorophytes</taxon>
        <taxon>Chlorophyceae</taxon>
        <taxon>CS clade</taxon>
        <taxon>Chlamydomonadales</taxon>
        <taxon>Haematococcaceae</taxon>
        <taxon>Haematococcus</taxon>
    </lineage>
</organism>
<dbReference type="AlphaFoldDB" id="A0A699ZSB2"/>